<proteinExistence type="predicted"/>
<feature type="region of interest" description="Disordered" evidence="1">
    <location>
        <begin position="203"/>
        <end position="265"/>
    </location>
</feature>
<dbReference type="OrthoDB" id="10469552at2759"/>
<protein>
    <submittedName>
        <fullName evidence="2">Uncharacterized protein</fullName>
    </submittedName>
</protein>
<evidence type="ECO:0000313" key="3">
    <source>
        <dbReference type="Proteomes" id="UP000244336"/>
    </source>
</evidence>
<reference evidence="2 3" key="1">
    <citation type="submission" date="2018-04" db="EMBL/GenBank/DDBJ databases">
        <title>WGS assembly of Panicum hallii var. hallii HAL2.</title>
        <authorList>
            <person name="Lovell J."/>
            <person name="Jenkins J."/>
            <person name="Lowry D."/>
            <person name="Mamidi S."/>
            <person name="Sreedasyam A."/>
            <person name="Weng X."/>
            <person name="Barry K."/>
            <person name="Bonette J."/>
            <person name="Campitelli B."/>
            <person name="Daum C."/>
            <person name="Gordon S."/>
            <person name="Gould B."/>
            <person name="Lipzen A."/>
            <person name="MacQueen A."/>
            <person name="Palacio-Mejia J."/>
            <person name="Plott C."/>
            <person name="Shakirov E."/>
            <person name="Shu S."/>
            <person name="Yoshinaga Y."/>
            <person name="Zane M."/>
            <person name="Rokhsar D."/>
            <person name="Grimwood J."/>
            <person name="Schmutz J."/>
            <person name="Juenger T."/>
        </authorList>
    </citation>
    <scope>NUCLEOTIDE SEQUENCE [LARGE SCALE GENOMIC DNA]</scope>
    <source>
        <strain evidence="3">cv. HAL2</strain>
    </source>
</reference>
<dbReference type="Gramene" id="PUZ44123">
    <property type="protein sequence ID" value="PUZ44123"/>
    <property type="gene ID" value="GQ55_8G064800"/>
</dbReference>
<keyword evidence="3" id="KW-1185">Reference proteome</keyword>
<feature type="compositionally biased region" description="Basic and acidic residues" evidence="1">
    <location>
        <begin position="203"/>
        <end position="214"/>
    </location>
</feature>
<evidence type="ECO:0000313" key="2">
    <source>
        <dbReference type="EMBL" id="PUZ44123.1"/>
    </source>
</evidence>
<evidence type="ECO:0000256" key="1">
    <source>
        <dbReference type="SAM" id="MobiDB-lite"/>
    </source>
</evidence>
<organism evidence="2 3">
    <name type="scientific">Panicum hallii var. hallii</name>
    <dbReference type="NCBI Taxonomy" id="1504633"/>
    <lineage>
        <taxon>Eukaryota</taxon>
        <taxon>Viridiplantae</taxon>
        <taxon>Streptophyta</taxon>
        <taxon>Embryophyta</taxon>
        <taxon>Tracheophyta</taxon>
        <taxon>Spermatophyta</taxon>
        <taxon>Magnoliopsida</taxon>
        <taxon>Liliopsida</taxon>
        <taxon>Poales</taxon>
        <taxon>Poaceae</taxon>
        <taxon>PACMAD clade</taxon>
        <taxon>Panicoideae</taxon>
        <taxon>Panicodae</taxon>
        <taxon>Paniceae</taxon>
        <taxon>Panicinae</taxon>
        <taxon>Panicum</taxon>
        <taxon>Panicum sect. Panicum</taxon>
    </lineage>
</organism>
<name>A0A2T7CLJ6_9POAL</name>
<accession>A0A2T7CLJ6</accession>
<gene>
    <name evidence="2" type="ORF">GQ55_8G064800</name>
</gene>
<dbReference type="Proteomes" id="UP000244336">
    <property type="component" value="Chromosome 8"/>
</dbReference>
<dbReference type="AlphaFoldDB" id="A0A2T7CLJ6"/>
<dbReference type="EMBL" id="CM009756">
    <property type="protein sequence ID" value="PUZ44123.1"/>
    <property type="molecule type" value="Genomic_DNA"/>
</dbReference>
<sequence>MFNEEFSCTWRTLSNALGFNKKKCSLDAYVCLPNFDRNKCLEKIYGQESSRAPQTNDIHNPTLRFMHRWLAMTLIPRADLRPINTNELLIMNAMVKKIKFSPVKSMAEHWRSTPTRVGSIEMTSLVTQIAHALDIFDGAKVTFLEKERPTITGEHFVQGHMLRVAADSSLIIIYWGYITKVPLPCTRLGLYAVKRLTLSLEEGRPPHPVRREPARYSVSGAGPTTRREPTRHSISSAGPTTRARTRRMEETVGPSHPQPPPRETSAIAASQEAYSGGWLIWFRVRRRSVSSGSLIPAIWA</sequence>